<protein>
    <submittedName>
        <fullName evidence="3">Uncharacterized protein</fullName>
    </submittedName>
</protein>
<keyword evidence="2" id="KW-1133">Transmembrane helix</keyword>
<dbReference type="EMBL" id="MU001709">
    <property type="protein sequence ID" value="KAF2452442.1"/>
    <property type="molecule type" value="Genomic_DNA"/>
</dbReference>
<dbReference type="Proteomes" id="UP000799766">
    <property type="component" value="Unassembled WGS sequence"/>
</dbReference>
<feature type="compositionally biased region" description="Low complexity" evidence="1">
    <location>
        <begin position="21"/>
        <end position="30"/>
    </location>
</feature>
<keyword evidence="4" id="KW-1185">Reference proteome</keyword>
<organism evidence="3 4">
    <name type="scientific">Lineolata rhizophorae</name>
    <dbReference type="NCBI Taxonomy" id="578093"/>
    <lineage>
        <taxon>Eukaryota</taxon>
        <taxon>Fungi</taxon>
        <taxon>Dikarya</taxon>
        <taxon>Ascomycota</taxon>
        <taxon>Pezizomycotina</taxon>
        <taxon>Dothideomycetes</taxon>
        <taxon>Dothideomycetes incertae sedis</taxon>
        <taxon>Lineolatales</taxon>
        <taxon>Lineolataceae</taxon>
        <taxon>Lineolata</taxon>
    </lineage>
</organism>
<reference evidence="3" key="1">
    <citation type="journal article" date="2020" name="Stud. Mycol.">
        <title>101 Dothideomycetes genomes: a test case for predicting lifestyles and emergence of pathogens.</title>
        <authorList>
            <person name="Haridas S."/>
            <person name="Albert R."/>
            <person name="Binder M."/>
            <person name="Bloem J."/>
            <person name="Labutti K."/>
            <person name="Salamov A."/>
            <person name="Andreopoulos B."/>
            <person name="Baker S."/>
            <person name="Barry K."/>
            <person name="Bills G."/>
            <person name="Bluhm B."/>
            <person name="Cannon C."/>
            <person name="Castanera R."/>
            <person name="Culley D."/>
            <person name="Daum C."/>
            <person name="Ezra D."/>
            <person name="Gonzalez J."/>
            <person name="Henrissat B."/>
            <person name="Kuo A."/>
            <person name="Liang C."/>
            <person name="Lipzen A."/>
            <person name="Lutzoni F."/>
            <person name="Magnuson J."/>
            <person name="Mondo S."/>
            <person name="Nolan M."/>
            <person name="Ohm R."/>
            <person name="Pangilinan J."/>
            <person name="Park H.-J."/>
            <person name="Ramirez L."/>
            <person name="Alfaro M."/>
            <person name="Sun H."/>
            <person name="Tritt A."/>
            <person name="Yoshinaga Y."/>
            <person name="Zwiers L.-H."/>
            <person name="Turgeon B."/>
            <person name="Goodwin S."/>
            <person name="Spatafora J."/>
            <person name="Crous P."/>
            <person name="Grigoriev I."/>
        </authorList>
    </citation>
    <scope>NUCLEOTIDE SEQUENCE</scope>
    <source>
        <strain evidence="3">ATCC 16933</strain>
    </source>
</reference>
<evidence type="ECO:0000256" key="2">
    <source>
        <dbReference type="SAM" id="Phobius"/>
    </source>
</evidence>
<accession>A0A6A6NL44</accession>
<dbReference type="PANTHER" id="PTHR40466:SF1">
    <property type="entry name" value="FUNGAL PROTEIN"/>
    <property type="match status" value="1"/>
</dbReference>
<feature type="region of interest" description="Disordered" evidence="1">
    <location>
        <begin position="69"/>
        <end position="116"/>
    </location>
</feature>
<evidence type="ECO:0000256" key="1">
    <source>
        <dbReference type="SAM" id="MobiDB-lite"/>
    </source>
</evidence>
<evidence type="ECO:0000313" key="4">
    <source>
        <dbReference type="Proteomes" id="UP000799766"/>
    </source>
</evidence>
<evidence type="ECO:0000313" key="3">
    <source>
        <dbReference type="EMBL" id="KAF2452442.1"/>
    </source>
</evidence>
<feature type="transmembrane region" description="Helical" evidence="2">
    <location>
        <begin position="50"/>
        <end position="68"/>
    </location>
</feature>
<gene>
    <name evidence="3" type="ORF">BDY21DRAFT_388604</name>
</gene>
<keyword evidence="2" id="KW-0472">Membrane</keyword>
<name>A0A6A6NL44_9PEZI</name>
<proteinExistence type="predicted"/>
<dbReference type="AlphaFoldDB" id="A0A6A6NL44"/>
<dbReference type="OrthoDB" id="3141857at2759"/>
<sequence>MSSVVARRALFRASPRLRYAAGPTAGAQPTAEKEASKSALRQGARRDPELYVLFAVMAGVFTLAGWHFSRSPTSSTDEKAVTKITDSEPWKTGSSGKYQYHPGGDPSKGVKDAPSPLNEVVIPNVTLPKHLHDKWNKYGKDPSEY</sequence>
<dbReference type="InterPro" id="IPR039965">
    <property type="entry name" value="C3H7.08c"/>
</dbReference>
<dbReference type="PANTHER" id="PTHR40466">
    <property type="entry name" value="EXPRESSED PROTEIN"/>
    <property type="match status" value="1"/>
</dbReference>
<keyword evidence="2" id="KW-0812">Transmembrane</keyword>
<feature type="region of interest" description="Disordered" evidence="1">
    <location>
        <begin position="21"/>
        <end position="42"/>
    </location>
</feature>
<feature type="compositionally biased region" description="Basic and acidic residues" evidence="1">
    <location>
        <begin position="76"/>
        <end position="89"/>
    </location>
</feature>